<feature type="compositionally biased region" description="Basic and acidic residues" evidence="1">
    <location>
        <begin position="217"/>
        <end position="227"/>
    </location>
</feature>
<organism evidence="2 3">
    <name type="scientific">Tuber aestivum</name>
    <name type="common">summer truffle</name>
    <dbReference type="NCBI Taxonomy" id="59557"/>
    <lineage>
        <taxon>Eukaryota</taxon>
        <taxon>Fungi</taxon>
        <taxon>Dikarya</taxon>
        <taxon>Ascomycota</taxon>
        <taxon>Pezizomycotina</taxon>
        <taxon>Pezizomycetes</taxon>
        <taxon>Pezizales</taxon>
        <taxon>Tuberaceae</taxon>
        <taxon>Tuber</taxon>
    </lineage>
</organism>
<evidence type="ECO:0000313" key="3">
    <source>
        <dbReference type="Proteomes" id="UP001412239"/>
    </source>
</evidence>
<feature type="compositionally biased region" description="Basic and acidic residues" evidence="1">
    <location>
        <begin position="195"/>
        <end position="210"/>
    </location>
</feature>
<protein>
    <recommendedName>
        <fullName evidence="4">Folate-sensitive fragile site protein Fra10Ac1-domain-containing protein</fullName>
    </recommendedName>
</protein>
<keyword evidence="3" id="KW-1185">Reference proteome</keyword>
<proteinExistence type="predicted"/>
<dbReference type="InterPro" id="IPR019129">
    <property type="entry name" value="Folate-sensitive_fs_Fra10Ac1"/>
</dbReference>
<reference evidence="2" key="1">
    <citation type="submission" date="2015-10" db="EMBL/GenBank/DDBJ databases">
        <authorList>
            <person name="Regsiter A."/>
            <person name="william w."/>
        </authorList>
    </citation>
    <scope>NUCLEOTIDE SEQUENCE</scope>
    <source>
        <strain evidence="2">Montdore</strain>
    </source>
</reference>
<sequence>MSPTSRAFAQSSGATSAYARHLQAASAYVSYYGGTVPTPAKYKNERDILEDHHQFIRTNEEANTEEKRIAKSYYDKLFKEFAMVELARWREKQIAMRWRTKQEVLDGKGQFSCANLSCRNHRSTLDENPDEEGGLRSVELNFEYVEHGEKKHALVTARVCGECADKLRYVQRGDKERRRRSRRSRSPSRGRPRRGRSEGGGESGRRSESPRRRRRRLDPPMRRDDSRRRSRRHRERD</sequence>
<gene>
    <name evidence="2" type="ORF">GSTUAT00008161001</name>
</gene>
<dbReference type="Proteomes" id="UP001412239">
    <property type="component" value="Unassembled WGS sequence"/>
</dbReference>
<dbReference type="AlphaFoldDB" id="A0A292PMN1"/>
<evidence type="ECO:0000256" key="1">
    <source>
        <dbReference type="SAM" id="MobiDB-lite"/>
    </source>
</evidence>
<feature type="compositionally biased region" description="Basic residues" evidence="1">
    <location>
        <begin position="177"/>
        <end position="194"/>
    </location>
</feature>
<evidence type="ECO:0008006" key="4">
    <source>
        <dbReference type="Google" id="ProtNLM"/>
    </source>
</evidence>
<dbReference type="EMBL" id="LN891179">
    <property type="protein sequence ID" value="CUS07753.1"/>
    <property type="molecule type" value="Genomic_DNA"/>
</dbReference>
<feature type="compositionally biased region" description="Basic residues" evidence="1">
    <location>
        <begin position="228"/>
        <end position="237"/>
    </location>
</feature>
<accession>A0A292PMN1</accession>
<name>A0A292PMN1_9PEZI</name>
<dbReference type="Pfam" id="PF09725">
    <property type="entry name" value="Fra10Ac1"/>
    <property type="match status" value="1"/>
</dbReference>
<feature type="region of interest" description="Disordered" evidence="1">
    <location>
        <begin position="172"/>
        <end position="237"/>
    </location>
</feature>
<evidence type="ECO:0000313" key="2">
    <source>
        <dbReference type="EMBL" id="CUS07753.1"/>
    </source>
</evidence>